<evidence type="ECO:0000256" key="1">
    <source>
        <dbReference type="SAM" id="MobiDB-lite"/>
    </source>
</evidence>
<protein>
    <submittedName>
        <fullName evidence="2">Uncharacterized protein</fullName>
    </submittedName>
</protein>
<dbReference type="EMBL" id="JACSDY010000006">
    <property type="protein sequence ID" value="KAF7425907.1"/>
    <property type="molecule type" value="Genomic_DNA"/>
</dbReference>
<name>A0A834UAN8_VESPE</name>
<feature type="region of interest" description="Disordered" evidence="1">
    <location>
        <begin position="78"/>
        <end position="135"/>
    </location>
</feature>
<organism evidence="2 3">
    <name type="scientific">Vespula pensylvanica</name>
    <name type="common">Western yellow jacket</name>
    <name type="synonym">Wasp</name>
    <dbReference type="NCBI Taxonomy" id="30213"/>
    <lineage>
        <taxon>Eukaryota</taxon>
        <taxon>Metazoa</taxon>
        <taxon>Ecdysozoa</taxon>
        <taxon>Arthropoda</taxon>
        <taxon>Hexapoda</taxon>
        <taxon>Insecta</taxon>
        <taxon>Pterygota</taxon>
        <taxon>Neoptera</taxon>
        <taxon>Endopterygota</taxon>
        <taxon>Hymenoptera</taxon>
        <taxon>Apocrita</taxon>
        <taxon>Aculeata</taxon>
        <taxon>Vespoidea</taxon>
        <taxon>Vespidae</taxon>
        <taxon>Vespinae</taxon>
        <taxon>Vespula</taxon>
    </lineage>
</organism>
<gene>
    <name evidence="2" type="ORF">H0235_008345</name>
</gene>
<dbReference type="Proteomes" id="UP000600918">
    <property type="component" value="Unassembled WGS sequence"/>
</dbReference>
<evidence type="ECO:0000313" key="3">
    <source>
        <dbReference type="Proteomes" id="UP000600918"/>
    </source>
</evidence>
<keyword evidence="3" id="KW-1185">Reference proteome</keyword>
<feature type="compositionally biased region" description="Acidic residues" evidence="1">
    <location>
        <begin position="104"/>
        <end position="127"/>
    </location>
</feature>
<sequence>MIVVVVIIVYKITRIQAVFKNVRTEISRKRGVTEPPHKFTHFHLYSLRGVTTLFKNLGNRDQVSNKTRAEKFVIERITMKDNHHDDDNDDYDEMTTIRRRRYDDDDDDDDDNDEEEEEEEKEEDSAIDEIFRDTL</sequence>
<comment type="caution">
    <text evidence="2">The sequence shown here is derived from an EMBL/GenBank/DDBJ whole genome shotgun (WGS) entry which is preliminary data.</text>
</comment>
<proteinExistence type="predicted"/>
<accession>A0A834UAN8</accession>
<dbReference type="AlphaFoldDB" id="A0A834UAN8"/>
<evidence type="ECO:0000313" key="2">
    <source>
        <dbReference type="EMBL" id="KAF7425907.1"/>
    </source>
</evidence>
<reference evidence="2" key="1">
    <citation type="journal article" date="2020" name="G3 (Bethesda)">
        <title>High-Quality Assemblies for Three Invasive Social Wasps from the &lt;i&gt;Vespula&lt;/i&gt; Genus.</title>
        <authorList>
            <person name="Harrop T.W.R."/>
            <person name="Guhlin J."/>
            <person name="McLaughlin G.M."/>
            <person name="Permina E."/>
            <person name="Stockwell P."/>
            <person name="Gilligan J."/>
            <person name="Le Lec M.F."/>
            <person name="Gruber M.A.M."/>
            <person name="Quinn O."/>
            <person name="Lovegrove M."/>
            <person name="Duncan E.J."/>
            <person name="Remnant E.J."/>
            <person name="Van Eeckhoven J."/>
            <person name="Graham B."/>
            <person name="Knapp R.A."/>
            <person name="Langford K.W."/>
            <person name="Kronenberg Z."/>
            <person name="Press M.O."/>
            <person name="Eacker S.M."/>
            <person name="Wilson-Rankin E.E."/>
            <person name="Purcell J."/>
            <person name="Lester P.J."/>
            <person name="Dearden P.K."/>
        </authorList>
    </citation>
    <scope>NUCLEOTIDE SEQUENCE</scope>
    <source>
        <strain evidence="2">Volc-1</strain>
    </source>
</reference>